<dbReference type="Proteomes" id="UP000244880">
    <property type="component" value="Unassembled WGS sequence"/>
</dbReference>
<accession>A0A2R8BA21</accession>
<sequence>MALHDAAVAPASLDALISDGAALPNGVGNFWKITSADGKVSHLWGTNHSNDPKLLDLPQSVRDAIAAARVVALETDFVFRSRTKMEQVQSGLDILREPGEEASEVYTEIDLRILAWLKARLDGIGWGADAVEWITPTGLAEIMLNDPCSDFATGTYPTQDSLIQTLGAIAGAKILGLETQDAFLEHLNKTENRGLAFDLINLYGATLNPAAPDTARATSYALYLQGRNGAAMMWERNAAQAFFGHNAGASLIDRVDAYLLVERNRQFLEAALPELKHGGVFIAIGSWHLPAKTGMVEGLRAAGFTVDRIPTPNEVAQ</sequence>
<dbReference type="Pfam" id="PF01963">
    <property type="entry name" value="TraB_PrgY_gumN"/>
    <property type="match status" value="1"/>
</dbReference>
<evidence type="ECO:0000313" key="2">
    <source>
        <dbReference type="Proteomes" id="UP000244880"/>
    </source>
</evidence>
<dbReference type="InterPro" id="IPR002816">
    <property type="entry name" value="TraB/PrgY/GumN_fam"/>
</dbReference>
<proteinExistence type="predicted"/>
<evidence type="ECO:0000313" key="1">
    <source>
        <dbReference type="EMBL" id="SPH19887.1"/>
    </source>
</evidence>
<protein>
    <recommendedName>
        <fullName evidence="3">TraB/GumN family protein</fullName>
    </recommendedName>
</protein>
<evidence type="ECO:0008006" key="3">
    <source>
        <dbReference type="Google" id="ProtNLM"/>
    </source>
</evidence>
<organism evidence="1 2">
    <name type="scientific">Ascidiaceihabitans donghaensis</name>
    <dbReference type="NCBI Taxonomy" id="1510460"/>
    <lineage>
        <taxon>Bacteria</taxon>
        <taxon>Pseudomonadati</taxon>
        <taxon>Pseudomonadota</taxon>
        <taxon>Alphaproteobacteria</taxon>
        <taxon>Rhodobacterales</taxon>
        <taxon>Paracoccaceae</taxon>
        <taxon>Ascidiaceihabitans</taxon>
    </lineage>
</organism>
<reference evidence="1 2" key="1">
    <citation type="submission" date="2018-03" db="EMBL/GenBank/DDBJ databases">
        <authorList>
            <person name="Keele B.F."/>
        </authorList>
    </citation>
    <scope>NUCLEOTIDE SEQUENCE [LARGE SCALE GENOMIC DNA]</scope>
    <source>
        <strain evidence="1 2">CECT 8599</strain>
    </source>
</reference>
<name>A0A2R8BA21_9RHOB</name>
<dbReference type="AlphaFoldDB" id="A0A2R8BA21"/>
<dbReference type="EMBL" id="OMOR01000001">
    <property type="protein sequence ID" value="SPH19887.1"/>
    <property type="molecule type" value="Genomic_DNA"/>
</dbReference>
<gene>
    <name evidence="1" type="ORF">ASD8599_00626</name>
</gene>
<keyword evidence="2" id="KW-1185">Reference proteome</keyword>
<dbReference type="CDD" id="cd14789">
    <property type="entry name" value="Tiki"/>
    <property type="match status" value="1"/>
</dbReference>